<dbReference type="EMBL" id="VCIZ01000002">
    <property type="protein sequence ID" value="TSP13966.1"/>
    <property type="molecule type" value="Genomic_DNA"/>
</dbReference>
<reference evidence="1 2" key="1">
    <citation type="submission" date="2019-05" db="EMBL/GenBank/DDBJ databases">
        <title>Whole genome sequence analysis of Cupriavidus campinensis S14E4C strain.</title>
        <authorList>
            <person name="Abbaszade G."/>
            <person name="Szabo A."/>
            <person name="Toumi M."/>
            <person name="Toth E."/>
        </authorList>
    </citation>
    <scope>NUCLEOTIDE SEQUENCE [LARGE SCALE GENOMIC DNA]</scope>
    <source>
        <strain evidence="1 2">S14E4C</strain>
    </source>
</reference>
<proteinExistence type="predicted"/>
<dbReference type="Proteomes" id="UP000318943">
    <property type="component" value="Unassembled WGS sequence"/>
</dbReference>
<keyword evidence="2" id="KW-1185">Reference proteome</keyword>
<organism evidence="1 2">
    <name type="scientific">Cupriavidus campinensis</name>
    <dbReference type="NCBI Taxonomy" id="151783"/>
    <lineage>
        <taxon>Bacteria</taxon>
        <taxon>Pseudomonadati</taxon>
        <taxon>Pseudomonadota</taxon>
        <taxon>Betaproteobacteria</taxon>
        <taxon>Burkholderiales</taxon>
        <taxon>Burkholderiaceae</taxon>
        <taxon>Cupriavidus</taxon>
    </lineage>
</organism>
<dbReference type="RefSeq" id="WP_144196659.1">
    <property type="nucleotide sequence ID" value="NZ_VCIZ01000002.1"/>
</dbReference>
<protein>
    <submittedName>
        <fullName evidence="1">Uncharacterized protein</fullName>
    </submittedName>
</protein>
<accession>A0ABY3ESM7</accession>
<comment type="caution">
    <text evidence="1">The sequence shown here is derived from an EMBL/GenBank/DDBJ whole genome shotgun (WGS) entry which is preliminary data.</text>
</comment>
<evidence type="ECO:0000313" key="1">
    <source>
        <dbReference type="EMBL" id="TSP13966.1"/>
    </source>
</evidence>
<evidence type="ECO:0000313" key="2">
    <source>
        <dbReference type="Proteomes" id="UP000318943"/>
    </source>
</evidence>
<name>A0ABY3ESM7_9BURK</name>
<sequence>MIIKCEDRFQLDIDPVRLPFHVRGIDDRKPLWPHETVYGIVTDGHVTDSSGRRYEEGDAFVRAGKVDEELTVHGYMLCAVRAGYVDLTTGGNPVADWRLANDEAVRLGQGFYVTHMGRGGRLEIPSVEGVLIYVLTGEVQVGTQMHSLKAGQGTAIGAGYPRDLRTQAGARVLVYSPDLALA</sequence>
<gene>
    <name evidence="1" type="ORF">FGG12_05705</name>
</gene>